<accession>A0ABV5CC10</accession>
<evidence type="ECO:0000313" key="4">
    <source>
        <dbReference type="Proteomes" id="UP001580430"/>
    </source>
</evidence>
<dbReference type="SUPFAM" id="SSF53448">
    <property type="entry name" value="Nucleotide-diphospho-sugar transferases"/>
    <property type="match status" value="1"/>
</dbReference>
<dbReference type="PANTHER" id="PTHR48090">
    <property type="entry name" value="UNDECAPRENYL-PHOSPHATE 4-DEOXY-4-FORMAMIDO-L-ARABINOSE TRANSFERASE-RELATED"/>
    <property type="match status" value="1"/>
</dbReference>
<protein>
    <submittedName>
        <fullName evidence="3">Glycosyltransferase family 2 protein</fullName>
        <ecNumber evidence="3">2.4.-.-</ecNumber>
    </submittedName>
</protein>
<dbReference type="GO" id="GO:0016757">
    <property type="term" value="F:glycosyltransferase activity"/>
    <property type="evidence" value="ECO:0007669"/>
    <property type="project" value="UniProtKB-KW"/>
</dbReference>
<dbReference type="Gene3D" id="3.90.550.10">
    <property type="entry name" value="Spore Coat Polysaccharide Biosynthesis Protein SpsA, Chain A"/>
    <property type="match status" value="1"/>
</dbReference>
<keyword evidence="3" id="KW-0808">Transferase</keyword>
<comment type="caution">
    <text evidence="3">The sequence shown here is derived from an EMBL/GenBank/DDBJ whole genome shotgun (WGS) entry which is preliminary data.</text>
</comment>
<evidence type="ECO:0000313" key="3">
    <source>
        <dbReference type="EMBL" id="MFB5763872.1"/>
    </source>
</evidence>
<dbReference type="InterPro" id="IPR001173">
    <property type="entry name" value="Glyco_trans_2-like"/>
</dbReference>
<keyword evidence="1" id="KW-0472">Membrane</keyword>
<gene>
    <name evidence="3" type="ORF">ACE5LO_26285</name>
</gene>
<dbReference type="InterPro" id="IPR050256">
    <property type="entry name" value="Glycosyltransferase_2"/>
</dbReference>
<keyword evidence="4" id="KW-1185">Reference proteome</keyword>
<organism evidence="3 4">
    <name type="scientific">Paenibacillus medicaginis</name>
    <dbReference type="NCBI Taxonomy" id="1470560"/>
    <lineage>
        <taxon>Bacteria</taxon>
        <taxon>Bacillati</taxon>
        <taxon>Bacillota</taxon>
        <taxon>Bacilli</taxon>
        <taxon>Bacillales</taxon>
        <taxon>Paenibacillaceae</taxon>
        <taxon>Paenibacillus</taxon>
    </lineage>
</organism>
<dbReference type="PANTHER" id="PTHR48090:SF8">
    <property type="entry name" value="GLYCOSYLTRANSFERASE CSBB-RELATED"/>
    <property type="match status" value="1"/>
</dbReference>
<dbReference type="Pfam" id="PF00535">
    <property type="entry name" value="Glycos_transf_2"/>
    <property type="match status" value="1"/>
</dbReference>
<keyword evidence="3" id="KW-0328">Glycosyltransferase</keyword>
<feature type="domain" description="Glycosyltransferase 2-like" evidence="2">
    <location>
        <begin position="6"/>
        <end position="168"/>
    </location>
</feature>
<reference evidence="3 4" key="1">
    <citation type="submission" date="2024-09" db="EMBL/GenBank/DDBJ databases">
        <title>Paenibacillus zeirhizospherea sp. nov., isolated from surface of the maize (Zea mays) roots in a horticulture field, Hungary.</title>
        <authorList>
            <person name="Marton D."/>
            <person name="Farkas M."/>
            <person name="Bedics A."/>
            <person name="Toth E."/>
            <person name="Tancsics A."/>
            <person name="Boka K."/>
            <person name="Marati G."/>
            <person name="Kriszt B."/>
            <person name="Cserhati M."/>
        </authorList>
    </citation>
    <scope>NUCLEOTIDE SEQUENCE [LARGE SCALE GENOMIC DNA]</scope>
    <source>
        <strain evidence="3 4">JCM 18446</strain>
    </source>
</reference>
<dbReference type="EC" id="2.4.-.-" evidence="3"/>
<evidence type="ECO:0000256" key="1">
    <source>
        <dbReference type="SAM" id="Phobius"/>
    </source>
</evidence>
<name>A0ABV5CC10_9BACL</name>
<dbReference type="EMBL" id="JBHIRY010000048">
    <property type="protein sequence ID" value="MFB5763872.1"/>
    <property type="molecule type" value="Genomic_DNA"/>
</dbReference>
<dbReference type="CDD" id="cd04187">
    <property type="entry name" value="DPM1_like_bac"/>
    <property type="match status" value="1"/>
</dbReference>
<dbReference type="InterPro" id="IPR029044">
    <property type="entry name" value="Nucleotide-diphossugar_trans"/>
</dbReference>
<sequence length="330" mass="38319">MFKTITILIPAYNEEEVIQQLYTRLNKVIETIKGYSFEILFVNDGSRDCTAEIIKNLRIKDKRISLVDLSRNFGKEIAMIAGLDFSRGDAVVIIDADLQDPPELIIEMIEYWEQGYDDVYAKRESRAGETWFKKWTASTFYKLLQKISRIPIQENTGDFRLLDRRCIEALKQLRETQRYTKGMFSWIGYNKKEILFNRDSRAAGHTKWNYAKLLDLAIEGITSFTTVPLRISSMLGIIISICSFFYMLFIITKTLVFGESQTGYPSLMTVVLFLGGIQLLSLGIIGEYLGRIFNETKRRPLYFVKEYNDNREFISAAQHSEKGYAQRQRI</sequence>
<dbReference type="RefSeq" id="WP_375522876.1">
    <property type="nucleotide sequence ID" value="NZ_JBHIRY010000048.1"/>
</dbReference>
<feature type="transmembrane region" description="Helical" evidence="1">
    <location>
        <begin position="231"/>
        <end position="252"/>
    </location>
</feature>
<proteinExistence type="predicted"/>
<keyword evidence="1" id="KW-0812">Transmembrane</keyword>
<evidence type="ECO:0000259" key="2">
    <source>
        <dbReference type="Pfam" id="PF00535"/>
    </source>
</evidence>
<dbReference type="Proteomes" id="UP001580430">
    <property type="component" value="Unassembled WGS sequence"/>
</dbReference>
<keyword evidence="1" id="KW-1133">Transmembrane helix</keyword>
<feature type="transmembrane region" description="Helical" evidence="1">
    <location>
        <begin position="264"/>
        <end position="289"/>
    </location>
</feature>